<dbReference type="EMBL" id="JADCNL010000016">
    <property type="protein sequence ID" value="KAG0452283.1"/>
    <property type="molecule type" value="Genomic_DNA"/>
</dbReference>
<evidence type="ECO:0000256" key="1">
    <source>
        <dbReference type="SAM" id="Phobius"/>
    </source>
</evidence>
<evidence type="ECO:0000259" key="2">
    <source>
        <dbReference type="Pfam" id="PF08370"/>
    </source>
</evidence>
<comment type="caution">
    <text evidence="3">The sequence shown here is derived from an EMBL/GenBank/DDBJ whole genome shotgun (WGS) entry which is preliminary data.</text>
</comment>
<dbReference type="Proteomes" id="UP000636800">
    <property type="component" value="Unassembled WGS sequence"/>
</dbReference>
<organism evidence="3 4">
    <name type="scientific">Vanilla planifolia</name>
    <name type="common">Vanilla</name>
    <dbReference type="NCBI Taxonomy" id="51239"/>
    <lineage>
        <taxon>Eukaryota</taxon>
        <taxon>Viridiplantae</taxon>
        <taxon>Streptophyta</taxon>
        <taxon>Embryophyta</taxon>
        <taxon>Tracheophyta</taxon>
        <taxon>Spermatophyta</taxon>
        <taxon>Magnoliopsida</taxon>
        <taxon>Liliopsida</taxon>
        <taxon>Asparagales</taxon>
        <taxon>Orchidaceae</taxon>
        <taxon>Vanilloideae</taxon>
        <taxon>Vanilleae</taxon>
        <taxon>Vanilla</taxon>
    </lineage>
</organism>
<keyword evidence="1" id="KW-0812">Transmembrane</keyword>
<feature type="transmembrane region" description="Helical" evidence="1">
    <location>
        <begin position="335"/>
        <end position="361"/>
    </location>
</feature>
<dbReference type="PANTHER" id="PTHR48040:SF18">
    <property type="entry name" value="PLEIOTROPIC DRUG RESISTANCE PROTEIN 3-LIKE ISOFORM X1"/>
    <property type="match status" value="1"/>
</dbReference>
<dbReference type="InterPro" id="IPR013581">
    <property type="entry name" value="PDR_assoc"/>
</dbReference>
<keyword evidence="1" id="KW-1133">Transmembrane helix</keyword>
<keyword evidence="4" id="KW-1185">Reference proteome</keyword>
<evidence type="ECO:0000313" key="4">
    <source>
        <dbReference type="Proteomes" id="UP000636800"/>
    </source>
</evidence>
<gene>
    <name evidence="3" type="ORF">HPP92_026062</name>
</gene>
<name>A0A835PJ03_VANPL</name>
<feature type="domain" description="Plant PDR ABC transporter associated" evidence="2">
    <location>
        <begin position="312"/>
        <end position="372"/>
    </location>
</feature>
<evidence type="ECO:0000313" key="3">
    <source>
        <dbReference type="EMBL" id="KAG0452283.1"/>
    </source>
</evidence>
<protein>
    <recommendedName>
        <fullName evidence="2">Plant PDR ABC transporter associated domain-containing protein</fullName>
    </recommendedName>
</protein>
<dbReference type="AlphaFoldDB" id="A0A835PJ03"/>
<reference evidence="3 4" key="1">
    <citation type="journal article" date="2020" name="Nat. Food">
        <title>A phased Vanilla planifolia genome enables genetic improvement of flavour and production.</title>
        <authorList>
            <person name="Hasing T."/>
            <person name="Tang H."/>
            <person name="Brym M."/>
            <person name="Khazi F."/>
            <person name="Huang T."/>
            <person name="Chambers A.H."/>
        </authorList>
    </citation>
    <scope>NUCLEOTIDE SEQUENCE [LARGE SCALE GENOMIC DNA]</scope>
    <source>
        <tissue evidence="3">Leaf</tissue>
    </source>
</reference>
<keyword evidence="1" id="KW-0472">Membrane</keyword>
<dbReference type="Pfam" id="PF08370">
    <property type="entry name" value="PDR_assoc"/>
    <property type="match status" value="1"/>
</dbReference>
<proteinExistence type="predicted"/>
<dbReference type="OrthoDB" id="695262at2759"/>
<dbReference type="PANTHER" id="PTHR48040">
    <property type="entry name" value="PLEIOTROPIC DRUG RESISTANCE PROTEIN 1-LIKE ISOFORM X1"/>
    <property type="match status" value="1"/>
</dbReference>
<accession>A0A835PJ03</accession>
<sequence length="382" mass="43815">MESFEDEIGQMEESFSSTINHLLSKSNIKSIEDYVDDNLKLQWATIENGGELLLYHQPPLSKSNVKSIEDYVEDNLKLQWATIESLPSTRRMRSSLFGYNNGQKNNQRRVVDVSKLNYKERQMFIDSLIRNIEHDNLQLLENIKERIKRVDVKLPTMEVRYKGLTVEAQCKVRSGTKMPNLWNSINGFLKDDTFIRTSRLWKNNIIISPCRTSKQASKDIMLEVGRREKQAKIIPNPDIDTYMKAIAVKSLQQSLQTNYILKILGLETCSETIIGDAVRRGISGGQKRRTCMDRELLLLKRNSFVYLFKTIQPTSENMTLGQQILKKEGVDFKSYFYWLSAGALFGLTVLFNIGITLALAYMNDPGASKATISNKSSKHFDN</sequence>